<name>A0AAW2Z7S8_9EUKA</name>
<dbReference type="PANTHER" id="PTHR12313">
    <property type="entry name" value="E3 UBIQUITIN-PROTEIN LIGASE RNF5-RELATED"/>
    <property type="match status" value="1"/>
</dbReference>
<evidence type="ECO:0000256" key="9">
    <source>
        <dbReference type="ARBA" id="ARBA00022833"/>
    </source>
</evidence>
<dbReference type="InterPro" id="IPR027370">
    <property type="entry name" value="Znf-RING_euk"/>
</dbReference>
<evidence type="ECO:0000256" key="3">
    <source>
        <dbReference type="ARBA" id="ARBA00004906"/>
    </source>
</evidence>
<comment type="pathway">
    <text evidence="3">Protein modification; protein ubiquitination.</text>
</comment>
<comment type="caution">
    <text evidence="14">The sequence shown here is derived from an EMBL/GenBank/DDBJ whole genome shotgun (WGS) entry which is preliminary data.</text>
</comment>
<evidence type="ECO:0000256" key="5">
    <source>
        <dbReference type="ARBA" id="ARBA00022679"/>
    </source>
</evidence>
<dbReference type="SUPFAM" id="SSF57850">
    <property type="entry name" value="RING/U-box"/>
    <property type="match status" value="1"/>
</dbReference>
<proteinExistence type="predicted"/>
<protein>
    <recommendedName>
        <fullName evidence="4">RING-type E3 ubiquitin transferase</fullName>
        <ecNumber evidence="4">2.3.2.27</ecNumber>
    </recommendedName>
</protein>
<evidence type="ECO:0000256" key="10">
    <source>
        <dbReference type="ARBA" id="ARBA00023136"/>
    </source>
</evidence>
<dbReference type="Pfam" id="PF13445">
    <property type="entry name" value="zf-RING_UBOX"/>
    <property type="match status" value="1"/>
</dbReference>
<dbReference type="SMART" id="SM00184">
    <property type="entry name" value="RING"/>
    <property type="match status" value="1"/>
</dbReference>
<sequence length="150" mass="16982">MQTDDAPIIEDADDNTSQPKQEDIEEEEEGSGLFECNICFEQATEPVITVCGHLFCWPCLYRWLQSQQNQSVLCPVCKAGIQKDKIIPIYGRGRSADVSKAPKIKDEDIPNRPRGQRPDAPANPNYSPFNNHPFFGGVHQPHFFPFGRYT</sequence>
<reference evidence="14 15" key="1">
    <citation type="submission" date="2024-03" db="EMBL/GenBank/DDBJ databases">
        <title>The Acrasis kona genome and developmental transcriptomes reveal deep origins of eukaryotic multicellular pathways.</title>
        <authorList>
            <person name="Sheikh S."/>
            <person name="Fu C.-J."/>
            <person name="Brown M.W."/>
            <person name="Baldauf S.L."/>
        </authorList>
    </citation>
    <scope>NUCLEOTIDE SEQUENCE [LARGE SCALE GENOMIC DNA]</scope>
    <source>
        <strain evidence="14 15">ATCC MYA-3509</strain>
    </source>
</reference>
<evidence type="ECO:0000256" key="12">
    <source>
        <dbReference type="SAM" id="MobiDB-lite"/>
    </source>
</evidence>
<feature type="region of interest" description="Disordered" evidence="12">
    <location>
        <begin position="1"/>
        <end position="27"/>
    </location>
</feature>
<keyword evidence="7 11" id="KW-0863">Zinc-finger</keyword>
<dbReference type="GO" id="GO:0005783">
    <property type="term" value="C:endoplasmic reticulum"/>
    <property type="evidence" value="ECO:0007669"/>
    <property type="project" value="InterPro"/>
</dbReference>
<dbReference type="AlphaFoldDB" id="A0AAW2Z7S8"/>
<dbReference type="EC" id="2.3.2.27" evidence="4"/>
<dbReference type="InterPro" id="IPR017907">
    <property type="entry name" value="Znf_RING_CS"/>
</dbReference>
<keyword evidence="6" id="KW-0479">Metal-binding</keyword>
<comment type="catalytic activity">
    <reaction evidence="1">
        <text>S-ubiquitinyl-[E2 ubiquitin-conjugating enzyme]-L-cysteine + [acceptor protein]-L-lysine = [E2 ubiquitin-conjugating enzyme]-L-cysteine + N(6)-ubiquitinyl-[acceptor protein]-L-lysine.</text>
        <dbReference type="EC" id="2.3.2.27"/>
    </reaction>
</comment>
<keyword evidence="10" id="KW-0472">Membrane</keyword>
<evidence type="ECO:0000313" key="15">
    <source>
        <dbReference type="Proteomes" id="UP001431209"/>
    </source>
</evidence>
<keyword evidence="5" id="KW-0808">Transferase</keyword>
<evidence type="ECO:0000313" key="14">
    <source>
        <dbReference type="EMBL" id="KAL0485867.1"/>
    </source>
</evidence>
<evidence type="ECO:0000256" key="8">
    <source>
        <dbReference type="ARBA" id="ARBA00022786"/>
    </source>
</evidence>
<keyword evidence="8" id="KW-0833">Ubl conjugation pathway</keyword>
<evidence type="ECO:0000256" key="1">
    <source>
        <dbReference type="ARBA" id="ARBA00000900"/>
    </source>
</evidence>
<dbReference type="InterPro" id="IPR013083">
    <property type="entry name" value="Znf_RING/FYVE/PHD"/>
</dbReference>
<comment type="subcellular location">
    <subcellularLocation>
        <location evidence="2">Endomembrane system</location>
    </subcellularLocation>
</comment>
<dbReference type="GO" id="GO:0006511">
    <property type="term" value="P:ubiquitin-dependent protein catabolic process"/>
    <property type="evidence" value="ECO:0007669"/>
    <property type="project" value="InterPro"/>
</dbReference>
<gene>
    <name evidence="14" type="ORF">AKO1_002138</name>
</gene>
<dbReference type="Gene3D" id="3.30.40.10">
    <property type="entry name" value="Zinc/RING finger domain, C3HC4 (zinc finger)"/>
    <property type="match status" value="1"/>
</dbReference>
<dbReference type="EMBL" id="JAOPGA020001177">
    <property type="protein sequence ID" value="KAL0485867.1"/>
    <property type="molecule type" value="Genomic_DNA"/>
</dbReference>
<dbReference type="Proteomes" id="UP001431209">
    <property type="component" value="Unassembled WGS sequence"/>
</dbReference>
<dbReference type="GO" id="GO:0008270">
    <property type="term" value="F:zinc ion binding"/>
    <property type="evidence" value="ECO:0007669"/>
    <property type="project" value="UniProtKB-KW"/>
</dbReference>
<dbReference type="PROSITE" id="PS00518">
    <property type="entry name" value="ZF_RING_1"/>
    <property type="match status" value="1"/>
</dbReference>
<feature type="region of interest" description="Disordered" evidence="12">
    <location>
        <begin position="95"/>
        <end position="123"/>
    </location>
</feature>
<evidence type="ECO:0000256" key="4">
    <source>
        <dbReference type="ARBA" id="ARBA00012483"/>
    </source>
</evidence>
<evidence type="ECO:0000259" key="13">
    <source>
        <dbReference type="PROSITE" id="PS50089"/>
    </source>
</evidence>
<dbReference type="InterPro" id="IPR045103">
    <property type="entry name" value="RNF5/RNF185-like"/>
</dbReference>
<feature type="domain" description="RING-type" evidence="13">
    <location>
        <begin position="36"/>
        <end position="78"/>
    </location>
</feature>
<accession>A0AAW2Z7S8</accession>
<organism evidence="14 15">
    <name type="scientific">Acrasis kona</name>
    <dbReference type="NCBI Taxonomy" id="1008807"/>
    <lineage>
        <taxon>Eukaryota</taxon>
        <taxon>Discoba</taxon>
        <taxon>Heterolobosea</taxon>
        <taxon>Tetramitia</taxon>
        <taxon>Eutetramitia</taxon>
        <taxon>Acrasidae</taxon>
        <taxon>Acrasis</taxon>
    </lineage>
</organism>
<evidence type="ECO:0000256" key="6">
    <source>
        <dbReference type="ARBA" id="ARBA00022723"/>
    </source>
</evidence>
<evidence type="ECO:0000256" key="7">
    <source>
        <dbReference type="ARBA" id="ARBA00022771"/>
    </source>
</evidence>
<dbReference type="GO" id="GO:0061630">
    <property type="term" value="F:ubiquitin protein ligase activity"/>
    <property type="evidence" value="ECO:0007669"/>
    <property type="project" value="UniProtKB-EC"/>
</dbReference>
<dbReference type="InterPro" id="IPR001841">
    <property type="entry name" value="Znf_RING"/>
</dbReference>
<keyword evidence="15" id="KW-1185">Reference proteome</keyword>
<dbReference type="PROSITE" id="PS50089">
    <property type="entry name" value="ZF_RING_2"/>
    <property type="match status" value="1"/>
</dbReference>
<evidence type="ECO:0000256" key="11">
    <source>
        <dbReference type="PROSITE-ProRule" id="PRU00175"/>
    </source>
</evidence>
<evidence type="ECO:0000256" key="2">
    <source>
        <dbReference type="ARBA" id="ARBA00004308"/>
    </source>
</evidence>
<keyword evidence="9" id="KW-0862">Zinc</keyword>